<proteinExistence type="predicted"/>
<comment type="caution">
    <text evidence="1">The sequence shown here is derived from an EMBL/GenBank/DDBJ whole genome shotgun (WGS) entry which is preliminary data.</text>
</comment>
<name>A0AA89C3A8_PINIB</name>
<dbReference type="PANTHER" id="PTHR33053">
    <property type="entry name" value="PROTEIN, PUTATIVE-RELATED"/>
    <property type="match status" value="1"/>
</dbReference>
<protein>
    <recommendedName>
        <fullName evidence="3">Transposase domain-containing protein</fullName>
    </recommendedName>
</protein>
<dbReference type="AlphaFoldDB" id="A0AA89C3A8"/>
<accession>A0AA89C3A8</accession>
<evidence type="ECO:0000313" key="1">
    <source>
        <dbReference type="EMBL" id="KAK3107266.1"/>
    </source>
</evidence>
<evidence type="ECO:0000313" key="2">
    <source>
        <dbReference type="Proteomes" id="UP001186944"/>
    </source>
</evidence>
<keyword evidence="2" id="KW-1185">Reference proteome</keyword>
<sequence length="281" mass="32430">MRGPTRDTKLSKGQIDQISDNLLFLKNYIPSEFARKPRSLDEIDRWKATEFRQFVLYTGQFALKGILTDNVYDHFMCLCVAVNILVNGNLSVSHSGYAHSLLQYFVEKCSVIYGPEFLVYNVHILLHLKSDADKYGSLDNCAAWIFENDMQQLKRKVRSGNNPVAQIVKRVQETLEVKKIEKTSKHIRFKRPDNMFRTDSGKYCEVLKPTDNEEKSFLCRVYNTCGLSFSVPCNSDLIGQSQFQQFSYEMKTLSASALKTRCIQFPVHPNKVVFLPLQHEF</sequence>
<dbReference type="Proteomes" id="UP001186944">
    <property type="component" value="Unassembled WGS sequence"/>
</dbReference>
<gene>
    <name evidence="1" type="ORF">FSP39_010741</name>
</gene>
<organism evidence="1 2">
    <name type="scientific">Pinctada imbricata</name>
    <name type="common">Atlantic pearl-oyster</name>
    <name type="synonym">Pinctada martensii</name>
    <dbReference type="NCBI Taxonomy" id="66713"/>
    <lineage>
        <taxon>Eukaryota</taxon>
        <taxon>Metazoa</taxon>
        <taxon>Spiralia</taxon>
        <taxon>Lophotrochozoa</taxon>
        <taxon>Mollusca</taxon>
        <taxon>Bivalvia</taxon>
        <taxon>Autobranchia</taxon>
        <taxon>Pteriomorphia</taxon>
        <taxon>Pterioida</taxon>
        <taxon>Pterioidea</taxon>
        <taxon>Pteriidae</taxon>
        <taxon>Pinctada</taxon>
    </lineage>
</organism>
<reference evidence="1" key="1">
    <citation type="submission" date="2019-08" db="EMBL/GenBank/DDBJ databases">
        <title>The improved chromosome-level genome for the pearl oyster Pinctada fucata martensii using PacBio sequencing and Hi-C.</title>
        <authorList>
            <person name="Zheng Z."/>
        </authorList>
    </citation>
    <scope>NUCLEOTIDE SEQUENCE</scope>
    <source>
        <strain evidence="1">ZZ-2019</strain>
        <tissue evidence="1">Adductor muscle</tissue>
    </source>
</reference>
<evidence type="ECO:0008006" key="3">
    <source>
        <dbReference type="Google" id="ProtNLM"/>
    </source>
</evidence>
<dbReference type="EMBL" id="VSWD01000002">
    <property type="protein sequence ID" value="KAK3107266.1"/>
    <property type="molecule type" value="Genomic_DNA"/>
</dbReference>